<organism evidence="1 2">
    <name type="scientific">Thelephora ganbajun</name>
    <name type="common">Ganba fungus</name>
    <dbReference type="NCBI Taxonomy" id="370292"/>
    <lineage>
        <taxon>Eukaryota</taxon>
        <taxon>Fungi</taxon>
        <taxon>Dikarya</taxon>
        <taxon>Basidiomycota</taxon>
        <taxon>Agaricomycotina</taxon>
        <taxon>Agaricomycetes</taxon>
        <taxon>Thelephorales</taxon>
        <taxon>Thelephoraceae</taxon>
        <taxon>Thelephora</taxon>
    </lineage>
</organism>
<dbReference type="Proteomes" id="UP000886501">
    <property type="component" value="Unassembled WGS sequence"/>
</dbReference>
<gene>
    <name evidence="1" type="ORF">BDM02DRAFT_3101983</name>
</gene>
<name>A0ACB6Z5Z4_THEGA</name>
<accession>A0ACB6Z5Z4</accession>
<protein>
    <submittedName>
        <fullName evidence="1">Ubiquitin binding protein</fullName>
    </submittedName>
</protein>
<evidence type="ECO:0000313" key="1">
    <source>
        <dbReference type="EMBL" id="KAF9645026.1"/>
    </source>
</evidence>
<proteinExistence type="predicted"/>
<comment type="caution">
    <text evidence="1">The sequence shown here is derived from an EMBL/GenBank/DDBJ whole genome shotgun (WGS) entry which is preliminary data.</text>
</comment>
<reference evidence="1" key="2">
    <citation type="journal article" date="2020" name="Nat. Commun.">
        <title>Large-scale genome sequencing of mycorrhizal fungi provides insights into the early evolution of symbiotic traits.</title>
        <authorList>
            <person name="Miyauchi S."/>
            <person name="Kiss E."/>
            <person name="Kuo A."/>
            <person name="Drula E."/>
            <person name="Kohler A."/>
            <person name="Sanchez-Garcia M."/>
            <person name="Morin E."/>
            <person name="Andreopoulos B."/>
            <person name="Barry K.W."/>
            <person name="Bonito G."/>
            <person name="Buee M."/>
            <person name="Carver A."/>
            <person name="Chen C."/>
            <person name="Cichocki N."/>
            <person name="Clum A."/>
            <person name="Culley D."/>
            <person name="Crous P.W."/>
            <person name="Fauchery L."/>
            <person name="Girlanda M."/>
            <person name="Hayes R.D."/>
            <person name="Keri Z."/>
            <person name="LaButti K."/>
            <person name="Lipzen A."/>
            <person name="Lombard V."/>
            <person name="Magnuson J."/>
            <person name="Maillard F."/>
            <person name="Murat C."/>
            <person name="Nolan M."/>
            <person name="Ohm R.A."/>
            <person name="Pangilinan J."/>
            <person name="Pereira M.F."/>
            <person name="Perotto S."/>
            <person name="Peter M."/>
            <person name="Pfister S."/>
            <person name="Riley R."/>
            <person name="Sitrit Y."/>
            <person name="Stielow J.B."/>
            <person name="Szollosi G."/>
            <person name="Zifcakova L."/>
            <person name="Stursova M."/>
            <person name="Spatafora J.W."/>
            <person name="Tedersoo L."/>
            <person name="Vaario L.M."/>
            <person name="Yamada A."/>
            <person name="Yan M."/>
            <person name="Wang P."/>
            <person name="Xu J."/>
            <person name="Bruns T."/>
            <person name="Baldrian P."/>
            <person name="Vilgalys R."/>
            <person name="Dunand C."/>
            <person name="Henrissat B."/>
            <person name="Grigoriev I.V."/>
            <person name="Hibbett D."/>
            <person name="Nagy L.G."/>
            <person name="Martin F.M."/>
        </authorList>
    </citation>
    <scope>NUCLEOTIDE SEQUENCE</scope>
    <source>
        <strain evidence="1">P2</strain>
    </source>
</reference>
<dbReference type="EMBL" id="MU118107">
    <property type="protein sequence ID" value="KAF9645026.1"/>
    <property type="molecule type" value="Genomic_DNA"/>
</dbReference>
<evidence type="ECO:0000313" key="2">
    <source>
        <dbReference type="Proteomes" id="UP000886501"/>
    </source>
</evidence>
<keyword evidence="2" id="KW-1185">Reference proteome</keyword>
<reference evidence="1" key="1">
    <citation type="submission" date="2019-10" db="EMBL/GenBank/DDBJ databases">
        <authorList>
            <consortium name="DOE Joint Genome Institute"/>
            <person name="Kuo A."/>
            <person name="Miyauchi S."/>
            <person name="Kiss E."/>
            <person name="Drula E."/>
            <person name="Kohler A."/>
            <person name="Sanchez-Garcia M."/>
            <person name="Andreopoulos B."/>
            <person name="Barry K.W."/>
            <person name="Bonito G."/>
            <person name="Buee M."/>
            <person name="Carver A."/>
            <person name="Chen C."/>
            <person name="Cichocki N."/>
            <person name="Clum A."/>
            <person name="Culley D."/>
            <person name="Crous P.W."/>
            <person name="Fauchery L."/>
            <person name="Girlanda M."/>
            <person name="Hayes R."/>
            <person name="Keri Z."/>
            <person name="Labutti K."/>
            <person name="Lipzen A."/>
            <person name="Lombard V."/>
            <person name="Magnuson J."/>
            <person name="Maillard F."/>
            <person name="Morin E."/>
            <person name="Murat C."/>
            <person name="Nolan M."/>
            <person name="Ohm R."/>
            <person name="Pangilinan J."/>
            <person name="Pereira M."/>
            <person name="Perotto S."/>
            <person name="Peter M."/>
            <person name="Riley R."/>
            <person name="Sitrit Y."/>
            <person name="Stielow B."/>
            <person name="Szollosi G."/>
            <person name="Zifcakova L."/>
            <person name="Stursova M."/>
            <person name="Spatafora J.W."/>
            <person name="Tedersoo L."/>
            <person name="Vaario L.-M."/>
            <person name="Yamada A."/>
            <person name="Yan M."/>
            <person name="Wang P."/>
            <person name="Xu J."/>
            <person name="Bruns T."/>
            <person name="Baldrian P."/>
            <person name="Vilgalys R."/>
            <person name="Henrissat B."/>
            <person name="Grigoriev I.V."/>
            <person name="Hibbett D."/>
            <person name="Nagy L.G."/>
            <person name="Martin F.M."/>
        </authorList>
    </citation>
    <scope>NUCLEOTIDE SEQUENCE</scope>
    <source>
        <strain evidence="1">P2</strain>
    </source>
</reference>
<sequence>MTSLGTWLWGTSQLDDAIDKATSELLPAGSEDMALSLEICDQIRSKSVSSKDAMRSLRRRLDHKNPNVQLSALSLVDLCVKNGGDHFLTEISSKEFMDNLVSILKFPALNSQVKVKILRLVQNWASAFEGKPTLGYVSQVYRTLKSEGFSFPPQDPASTSSAMVDTQTAPDWIDSDVCMRCRTQFTFTNRKHHCRNCGQVFDHQCSSKSLPLPHFGIVQEVRVCDSCFVKLTRAKDKSFDVLKTSYHPSNTHGSRSKVVRDADTDLQRAIQLSLEEAGICGALTRSGYTPSQPPSTNVPTKTPTSSGFDDDPDLKAAIEASLQDVSNPMPSAPLSVDLPQPVISPLHQANARQASRSADPLSSLPNYNMDLRESDAIMTFTQTVEQAQHDPNGRDISRYPTLNQLYDQANGLRPKLAMSLDDTSRRENLLTEMHDKLSQAVKLYDQLLSAQVAHPPRRNIATTGSTYPSALRQVPDTWMSPPPASSPTWVSPQTQPVAHAQIRPPSPRVSRTPSFITSVSHPTGYYPASLPQVVDSQILQTAPKQVHTLMPTSSHPPPPPVELGVNPAGNFHTFSPPRQGATNIDPSPLPSFPIAPTLAPQSSYMPSVPQSVIQQPDRQETLLIDL</sequence>